<dbReference type="PROSITE" id="PS50941">
    <property type="entry name" value="CHIT_BIND_I_2"/>
    <property type="match status" value="1"/>
</dbReference>
<dbReference type="Pfam" id="PF00187">
    <property type="entry name" value="Chitin_bind_1"/>
    <property type="match status" value="1"/>
</dbReference>
<evidence type="ECO:0000259" key="7">
    <source>
        <dbReference type="PROSITE" id="PS50941"/>
    </source>
</evidence>
<feature type="disulfide bond" evidence="4">
    <location>
        <begin position="156"/>
        <end position="168"/>
    </location>
</feature>
<evidence type="ECO:0000256" key="4">
    <source>
        <dbReference type="PROSITE-ProRule" id="PRU00261"/>
    </source>
</evidence>
<dbReference type="PANTHER" id="PTHR11177">
    <property type="entry name" value="CHITINASE"/>
    <property type="match status" value="1"/>
</dbReference>
<dbReference type="InterPro" id="IPR011583">
    <property type="entry name" value="Chitinase_II/V-like_cat"/>
</dbReference>
<feature type="compositionally biased region" description="Basic and acidic residues" evidence="5">
    <location>
        <begin position="35"/>
        <end position="46"/>
    </location>
</feature>
<dbReference type="InterPro" id="IPR036861">
    <property type="entry name" value="Endochitinase-like_sf"/>
</dbReference>
<keyword evidence="3 4" id="KW-0147">Chitin-binding</keyword>
<feature type="domain" description="GH18" evidence="8">
    <location>
        <begin position="200"/>
        <end position="555"/>
    </location>
</feature>
<keyword evidence="4" id="KW-1015">Disulfide bond</keyword>
<dbReference type="InterPro" id="IPR029070">
    <property type="entry name" value="Chitinase_insertion_sf"/>
</dbReference>
<dbReference type="GeneID" id="39575407"/>
<dbReference type="GO" id="GO:0008843">
    <property type="term" value="F:endochitinase activity"/>
    <property type="evidence" value="ECO:0007669"/>
    <property type="project" value="UniProtKB-EC"/>
</dbReference>
<dbReference type="AlphaFoldDB" id="A0A3N2Q6T8"/>
<comment type="caution">
    <text evidence="4">Lacks conserved residue(s) required for the propagation of feature annotation.</text>
</comment>
<evidence type="ECO:0000256" key="5">
    <source>
        <dbReference type="SAM" id="MobiDB-lite"/>
    </source>
</evidence>
<feature type="chain" id="PRO_5018307730" description="chitinase" evidence="6">
    <location>
        <begin position="24"/>
        <end position="661"/>
    </location>
</feature>
<dbReference type="InterPro" id="IPR018371">
    <property type="entry name" value="Chitin-binding_1_CS"/>
</dbReference>
<protein>
    <recommendedName>
        <fullName evidence="2">chitinase</fullName>
        <ecNumber evidence="2">3.2.1.14</ecNumber>
    </recommendedName>
</protein>
<dbReference type="GO" id="GO:0005975">
    <property type="term" value="P:carbohydrate metabolic process"/>
    <property type="evidence" value="ECO:0007669"/>
    <property type="project" value="InterPro"/>
</dbReference>
<evidence type="ECO:0000256" key="3">
    <source>
        <dbReference type="ARBA" id="ARBA00022669"/>
    </source>
</evidence>
<dbReference type="Proteomes" id="UP000272025">
    <property type="component" value="Unassembled WGS sequence"/>
</dbReference>
<dbReference type="PANTHER" id="PTHR11177:SF333">
    <property type="entry name" value="CHITINASE"/>
    <property type="match status" value="1"/>
</dbReference>
<dbReference type="InterPro" id="IPR050314">
    <property type="entry name" value="Glycosyl_Hydrlase_18"/>
</dbReference>
<feature type="signal peptide" evidence="6">
    <location>
        <begin position="1"/>
        <end position="23"/>
    </location>
</feature>
<dbReference type="RefSeq" id="XP_028470268.1">
    <property type="nucleotide sequence ID" value="XM_028606929.1"/>
</dbReference>
<evidence type="ECO:0000256" key="2">
    <source>
        <dbReference type="ARBA" id="ARBA00012729"/>
    </source>
</evidence>
<feature type="region of interest" description="Disordered" evidence="5">
    <location>
        <begin position="26"/>
        <end position="47"/>
    </location>
</feature>
<feature type="domain" description="Chitin-binding type-1" evidence="7">
    <location>
        <begin position="142"/>
        <end position="188"/>
    </location>
</feature>
<comment type="similarity">
    <text evidence="1">Belongs to the glycosyl hydrolase 18 family. Chitinase class V subfamily.</text>
</comment>
<name>A0A3N2Q6T8_SODAK</name>
<dbReference type="EMBL" id="ML119051">
    <property type="protein sequence ID" value="ROT42462.1"/>
    <property type="molecule type" value="Genomic_DNA"/>
</dbReference>
<feature type="disulfide bond" evidence="4">
    <location>
        <begin position="161"/>
        <end position="175"/>
    </location>
</feature>
<evidence type="ECO:0000256" key="1">
    <source>
        <dbReference type="ARBA" id="ARBA00008682"/>
    </source>
</evidence>
<dbReference type="SUPFAM" id="SSF51445">
    <property type="entry name" value="(Trans)glycosidases"/>
    <property type="match status" value="1"/>
</dbReference>
<dbReference type="InterPro" id="IPR001002">
    <property type="entry name" value="Chitin-bd_1"/>
</dbReference>
<dbReference type="STRING" id="1314773.A0A3N2Q6T8"/>
<accession>A0A3N2Q6T8</accession>
<evidence type="ECO:0000259" key="8">
    <source>
        <dbReference type="PROSITE" id="PS51910"/>
    </source>
</evidence>
<dbReference type="InterPro" id="IPR017853">
    <property type="entry name" value="GH"/>
</dbReference>
<reference evidence="9 10" key="1">
    <citation type="journal article" date="2018" name="Mol. Ecol.">
        <title>The obligate alkalophilic soda-lake fungus Sodiomyces alkalinus has shifted to a protein diet.</title>
        <authorList>
            <person name="Grum-Grzhimaylo A.A."/>
            <person name="Falkoski D.L."/>
            <person name="van den Heuvel J."/>
            <person name="Valero-Jimenez C.A."/>
            <person name="Min B."/>
            <person name="Choi I.G."/>
            <person name="Lipzen A."/>
            <person name="Daum C.G."/>
            <person name="Aanen D.K."/>
            <person name="Tsang A."/>
            <person name="Henrissat B."/>
            <person name="Bilanenko E.N."/>
            <person name="de Vries R.P."/>
            <person name="van Kan J.A.L."/>
            <person name="Grigoriev I.V."/>
            <person name="Debets A.J.M."/>
        </authorList>
    </citation>
    <scope>NUCLEOTIDE SEQUENCE [LARGE SCALE GENOMIC DNA]</scope>
    <source>
        <strain evidence="9 10">F11</strain>
    </source>
</reference>
<evidence type="ECO:0000256" key="6">
    <source>
        <dbReference type="SAM" id="SignalP"/>
    </source>
</evidence>
<dbReference type="EC" id="3.2.1.14" evidence="2"/>
<dbReference type="CDD" id="cd06922">
    <property type="entry name" value="ChtBD1_GH18_1"/>
    <property type="match status" value="1"/>
</dbReference>
<evidence type="ECO:0000313" key="9">
    <source>
        <dbReference type="EMBL" id="ROT42462.1"/>
    </source>
</evidence>
<dbReference type="Pfam" id="PF00704">
    <property type="entry name" value="Glyco_hydro_18"/>
    <property type="match status" value="1"/>
</dbReference>
<proteinExistence type="inferred from homology"/>
<dbReference type="OrthoDB" id="73875at2759"/>
<dbReference type="SMART" id="SM00270">
    <property type="entry name" value="ChtBD1"/>
    <property type="match status" value="2"/>
</dbReference>
<dbReference type="SUPFAM" id="SSF54556">
    <property type="entry name" value="Chitinase insertion domain"/>
    <property type="match status" value="1"/>
</dbReference>
<dbReference type="InterPro" id="IPR001223">
    <property type="entry name" value="Glyco_hydro18_cat"/>
</dbReference>
<dbReference type="CDD" id="cd00035">
    <property type="entry name" value="ChtBD1"/>
    <property type="match status" value="1"/>
</dbReference>
<organism evidence="9 10">
    <name type="scientific">Sodiomyces alkalinus (strain CBS 110278 / VKM F-3762 / F11)</name>
    <name type="common">Alkaliphilic filamentous fungus</name>
    <dbReference type="NCBI Taxonomy" id="1314773"/>
    <lineage>
        <taxon>Eukaryota</taxon>
        <taxon>Fungi</taxon>
        <taxon>Dikarya</taxon>
        <taxon>Ascomycota</taxon>
        <taxon>Pezizomycotina</taxon>
        <taxon>Sordariomycetes</taxon>
        <taxon>Hypocreomycetidae</taxon>
        <taxon>Glomerellales</taxon>
        <taxon>Plectosphaerellaceae</taxon>
        <taxon>Sodiomyces</taxon>
    </lineage>
</organism>
<keyword evidence="6" id="KW-0732">Signal</keyword>
<dbReference type="GO" id="GO:0008061">
    <property type="term" value="F:chitin binding"/>
    <property type="evidence" value="ECO:0007669"/>
    <property type="project" value="UniProtKB-UniRule"/>
</dbReference>
<dbReference type="PROSITE" id="PS51910">
    <property type="entry name" value="GH18_2"/>
    <property type="match status" value="1"/>
</dbReference>
<dbReference type="SUPFAM" id="SSF57016">
    <property type="entry name" value="Plant lectins/antimicrobial peptides"/>
    <property type="match status" value="1"/>
</dbReference>
<dbReference type="SMART" id="SM00636">
    <property type="entry name" value="Glyco_18"/>
    <property type="match status" value="1"/>
</dbReference>
<dbReference type="Gene3D" id="3.30.60.10">
    <property type="entry name" value="Endochitinase-like"/>
    <property type="match status" value="1"/>
</dbReference>
<evidence type="ECO:0000313" key="10">
    <source>
        <dbReference type="Proteomes" id="UP000272025"/>
    </source>
</evidence>
<keyword evidence="10" id="KW-1185">Reference proteome</keyword>
<gene>
    <name evidence="9" type="ORF">SODALDRAFT_16059</name>
</gene>
<dbReference type="Gene3D" id="3.10.50.10">
    <property type="match status" value="1"/>
</dbReference>
<dbReference type="Gene3D" id="3.20.20.80">
    <property type="entry name" value="Glycosidases"/>
    <property type="match status" value="1"/>
</dbReference>
<sequence length="661" mass="72407">MLANMRLMQSFISLLAILPCVSSSQSTATSGQHNSTEKWPADDRPLRNQTTYKPRFAGYRDTTPVYNPRILPRVANDSDTSLARLNSSPNRIDARLLLQEDGACAPGSPCTNGACCSGESGFCGYGPDFCGPDVCISNCDAQAQCGPHAPEGEERCPLNVCCSVWGFCGTTPEFCEDQCDPDFSDCGPPPTPDGKALAFNRNIGYYASWAASRPCDAVHPDDLDLRGLTHLYFSFAFFHPTTFRVTAMDANAESLLRPFTDLKRKSPRLQTWIAIGGWSFNDPGNVPNTRTAFSDMARTAEGRKAFIDSLIRFMDTYGFDGADLDWEYPSAEDRGGRPDDTENLVTLCREMRQAFGTRYGLSIAIPASYWYLRHFDVGAIQNHVDWINVMTYDIHGVWDADNQWTGPYARPHTNLTQIDEALGLYWRAGVRASKITLGLAYYGRSFTLTDPSCNDPGCRFTEGARPGECTGAAGVLSLAEIERIRSTEDVVEGYDMIAAVKWMTWDSDQWVSFEDEETFHQKIDYASRLGLGGTMIWAVDMAVLGPSAKNSLAQSTNLAAFSRAGITEEDIVQYVAHHDAGESCYVSFCSESCAAGYTAVQTMRGEVGSLGPGSACEGEEYQTLCCVSGTIMHRCSWHGWRGQGLGCYGGIVALPQITAAL</sequence>
<dbReference type="PROSITE" id="PS00026">
    <property type="entry name" value="CHIT_BIND_I_1"/>
    <property type="match status" value="1"/>
</dbReference>